<feature type="chain" id="PRO_5012695294" description="Lipoprotein" evidence="1">
    <location>
        <begin position="32"/>
        <end position="136"/>
    </location>
</feature>
<evidence type="ECO:0000313" key="2">
    <source>
        <dbReference type="EMBL" id="OZI54992.1"/>
    </source>
</evidence>
<evidence type="ECO:0000256" key="1">
    <source>
        <dbReference type="SAM" id="SignalP"/>
    </source>
</evidence>
<accession>A0A261U0N6</accession>
<keyword evidence="1" id="KW-0732">Signal</keyword>
<comment type="caution">
    <text evidence="2">The sequence shown here is derived from an EMBL/GenBank/DDBJ whole genome shotgun (WGS) entry which is preliminary data.</text>
</comment>
<keyword evidence="3" id="KW-1185">Reference proteome</keyword>
<dbReference type="EMBL" id="NEVP01000001">
    <property type="protein sequence ID" value="OZI54992.1"/>
    <property type="molecule type" value="Genomic_DNA"/>
</dbReference>
<dbReference type="Proteomes" id="UP000216913">
    <property type="component" value="Unassembled WGS sequence"/>
</dbReference>
<name>A0A261U0N6_9BORD</name>
<dbReference type="OrthoDB" id="8590585at2"/>
<proteinExistence type="predicted"/>
<dbReference type="InterPro" id="IPR047780">
    <property type="entry name" value="TssQ-like"/>
</dbReference>
<dbReference type="RefSeq" id="WP_094798048.1">
    <property type="nucleotide sequence ID" value="NZ_NEVN01000013.1"/>
</dbReference>
<organism evidence="2 3">
    <name type="scientific">Bordetella genomosp. 5</name>
    <dbReference type="NCBI Taxonomy" id="1395608"/>
    <lineage>
        <taxon>Bacteria</taxon>
        <taxon>Pseudomonadati</taxon>
        <taxon>Pseudomonadota</taxon>
        <taxon>Betaproteobacteria</taxon>
        <taxon>Burkholderiales</taxon>
        <taxon>Alcaligenaceae</taxon>
        <taxon>Bordetella</taxon>
    </lineage>
</organism>
<evidence type="ECO:0000313" key="3">
    <source>
        <dbReference type="Proteomes" id="UP000216913"/>
    </source>
</evidence>
<gene>
    <name evidence="2" type="ORF">CAL25_00790</name>
</gene>
<protein>
    <recommendedName>
        <fullName evidence="4">Lipoprotein</fullName>
    </recommendedName>
</protein>
<evidence type="ECO:0008006" key="4">
    <source>
        <dbReference type="Google" id="ProtNLM"/>
    </source>
</evidence>
<reference evidence="2 3" key="1">
    <citation type="submission" date="2017-05" db="EMBL/GenBank/DDBJ databases">
        <title>Complete and WGS of Bordetella genogroups.</title>
        <authorList>
            <person name="Spilker T."/>
            <person name="LiPuma J."/>
        </authorList>
    </citation>
    <scope>NUCLEOTIDE SEQUENCE [LARGE SCALE GENOMIC DNA]</scope>
    <source>
        <strain evidence="2 3">AU10456</strain>
    </source>
</reference>
<dbReference type="NCBIfam" id="NF038027">
    <property type="entry name" value="TssQ_fam"/>
    <property type="match status" value="1"/>
</dbReference>
<dbReference type="AlphaFoldDB" id="A0A261U0N6"/>
<sequence>MSVTLFQRPAIRLGALLLCAALTGCAGIRGAAPEAPATPQALAALDQARDSYGGGRYGEVIRLVATSDDIATAPRAVRVEAFKLQAFSYCVSNYRQLCEDAFVRILALQPDFALAPNEAGHPNWGPVFRTAQQRVQ</sequence>
<feature type="signal peptide" evidence="1">
    <location>
        <begin position="1"/>
        <end position="31"/>
    </location>
</feature>